<dbReference type="AlphaFoldDB" id="A0A316F1P7"/>
<name>A0A316F1P7_9BURK</name>
<dbReference type="SMART" id="SM00028">
    <property type="entry name" value="TPR"/>
    <property type="match status" value="5"/>
</dbReference>
<dbReference type="EMBL" id="QGGT01000001">
    <property type="protein sequence ID" value="PWK38611.1"/>
    <property type="molecule type" value="Genomic_DNA"/>
</dbReference>
<dbReference type="SUPFAM" id="SSF48452">
    <property type="entry name" value="TPR-like"/>
    <property type="match status" value="2"/>
</dbReference>
<dbReference type="Pfam" id="PF14559">
    <property type="entry name" value="TPR_19"/>
    <property type="match status" value="1"/>
</dbReference>
<dbReference type="Pfam" id="PF13432">
    <property type="entry name" value="TPR_16"/>
    <property type="match status" value="2"/>
</dbReference>
<dbReference type="PANTHER" id="PTHR45586:SF1">
    <property type="entry name" value="LIPOPOLYSACCHARIDE ASSEMBLY PROTEIN B"/>
    <property type="match status" value="1"/>
</dbReference>
<dbReference type="Proteomes" id="UP000245754">
    <property type="component" value="Unassembled WGS sequence"/>
</dbReference>
<proteinExistence type="predicted"/>
<dbReference type="PANTHER" id="PTHR45586">
    <property type="entry name" value="TPR REPEAT-CONTAINING PROTEIN PA4667"/>
    <property type="match status" value="1"/>
</dbReference>
<sequence length="665" mass="72798">MRPEFIPMITTANIGEPRSPVRRIPGIARAAAQTPDLRRHARALAAAALLAVGSLAALSVPMPAFAAPPSPAASTLAPAGSAESFPSLLAQTDDDASEPALSSAAPASRAPRTPLPDVRLTPDIMYRVLAAEISLQRGLVGTAYRTYLDLARSTRDPRLAQRATEIAFNARISQQALDGARLWVELAPKSAAARQVLSTLLVLNGRWDEAEPLLAQQLAAAPAAHRADAILQLQQQLSRTSDPAGAVAVLQRLAANDMKLPETHFALARAKEAAGDSAGALKELDETLRLKPDFEAAALAVAEMRAEQSPDEAIAGLKKFLAKSPSSVNGHIMLARLYLAKNDMAAARDQFQALRKVAPDDPRVPLALGLTSLQSRSYDDAERYLKEYLQMAEKSPAANPDVAFQYLAQIAEEKKDYNGAIQWLDRIDDGRLAPAAQAKRAQLLGRLGKLDDAQAVFGEMMAESEDIPDPAQRAQRMGAIRQAEVSMLIDSKAYDRARKVLDERVKAEPDNADWLYELAMLDEREKRYDSMERGLRKVISMQPDQKQGYNALGYSLADRNERLPEARKLLERASELGPDDPYIMDSLGWVKYRQGELQPAADLLRNAYAKAPEAEIGAHLGEVLWQLGQQDEARKTWNEAAKIEPENQTLIDTLRRYNQNLLLSK</sequence>
<organism evidence="5 6">
    <name type="scientific">Cupriavidus plantarum</name>
    <dbReference type="NCBI Taxonomy" id="942865"/>
    <lineage>
        <taxon>Bacteria</taxon>
        <taxon>Pseudomonadati</taxon>
        <taxon>Pseudomonadota</taxon>
        <taxon>Betaproteobacteria</taxon>
        <taxon>Burkholderiales</taxon>
        <taxon>Burkholderiaceae</taxon>
        <taxon>Cupriavidus</taxon>
    </lineage>
</organism>
<feature type="repeat" description="TPR" evidence="3">
    <location>
        <begin position="614"/>
        <end position="647"/>
    </location>
</feature>
<dbReference type="PROSITE" id="PS50005">
    <property type="entry name" value="TPR"/>
    <property type="match status" value="1"/>
</dbReference>
<dbReference type="InterPro" id="IPR011990">
    <property type="entry name" value="TPR-like_helical_dom_sf"/>
</dbReference>
<evidence type="ECO:0000256" key="2">
    <source>
        <dbReference type="ARBA" id="ARBA00022803"/>
    </source>
</evidence>
<evidence type="ECO:0000256" key="4">
    <source>
        <dbReference type="SAM" id="MobiDB-lite"/>
    </source>
</evidence>
<protein>
    <submittedName>
        <fullName evidence="5">Tetratricopeptide repeat protein</fullName>
    </submittedName>
</protein>
<keyword evidence="1" id="KW-0677">Repeat</keyword>
<feature type="compositionally biased region" description="Low complexity" evidence="4">
    <location>
        <begin position="98"/>
        <end position="116"/>
    </location>
</feature>
<evidence type="ECO:0000313" key="6">
    <source>
        <dbReference type="Proteomes" id="UP000245754"/>
    </source>
</evidence>
<comment type="caution">
    <text evidence="5">The sequence shown here is derived from an EMBL/GenBank/DDBJ whole genome shotgun (WGS) entry which is preliminary data.</text>
</comment>
<evidence type="ECO:0000313" key="5">
    <source>
        <dbReference type="EMBL" id="PWK38611.1"/>
    </source>
</evidence>
<feature type="region of interest" description="Disordered" evidence="4">
    <location>
        <begin position="92"/>
        <end position="116"/>
    </location>
</feature>
<keyword evidence="2 3" id="KW-0802">TPR repeat</keyword>
<accession>A0A316F1P7</accession>
<dbReference type="InterPro" id="IPR019734">
    <property type="entry name" value="TPR_rpt"/>
</dbReference>
<gene>
    <name evidence="5" type="ORF">C7419_1012509</name>
</gene>
<reference evidence="5 6" key="1">
    <citation type="submission" date="2018-05" db="EMBL/GenBank/DDBJ databases">
        <title>Genomic Encyclopedia of Type Strains, Phase IV (KMG-V): Genome sequencing to study the core and pangenomes of soil and plant-associated prokaryotes.</title>
        <authorList>
            <person name="Whitman W."/>
        </authorList>
    </citation>
    <scope>NUCLEOTIDE SEQUENCE [LARGE SCALE GENOMIC DNA]</scope>
    <source>
        <strain evidence="5 6">SLV-132</strain>
    </source>
</reference>
<keyword evidence="6" id="KW-1185">Reference proteome</keyword>
<dbReference type="Gene3D" id="1.25.40.10">
    <property type="entry name" value="Tetratricopeptide repeat domain"/>
    <property type="match status" value="3"/>
</dbReference>
<dbReference type="InterPro" id="IPR051012">
    <property type="entry name" value="CellSynth/LPSAsmb/PSIAsmb"/>
</dbReference>
<evidence type="ECO:0000256" key="1">
    <source>
        <dbReference type="ARBA" id="ARBA00022737"/>
    </source>
</evidence>
<evidence type="ECO:0000256" key="3">
    <source>
        <dbReference type="PROSITE-ProRule" id="PRU00339"/>
    </source>
</evidence>